<name>A0ABV1Z9Y3_9HYPH</name>
<organism evidence="1 2">
    <name type="scientific">Mesorhizobium caraganae</name>
    <dbReference type="NCBI Taxonomy" id="483206"/>
    <lineage>
        <taxon>Bacteria</taxon>
        <taxon>Pseudomonadati</taxon>
        <taxon>Pseudomonadota</taxon>
        <taxon>Alphaproteobacteria</taxon>
        <taxon>Hyphomicrobiales</taxon>
        <taxon>Phyllobacteriaceae</taxon>
        <taxon>Mesorhizobium</taxon>
    </lineage>
</organism>
<proteinExistence type="predicted"/>
<feature type="non-terminal residue" evidence="1">
    <location>
        <position position="1"/>
    </location>
</feature>
<protein>
    <submittedName>
        <fullName evidence="1">Uncharacterized protein</fullName>
    </submittedName>
</protein>
<keyword evidence="2" id="KW-1185">Reference proteome</keyword>
<dbReference type="Proteomes" id="UP001433071">
    <property type="component" value="Unassembled WGS sequence"/>
</dbReference>
<accession>A0ABV1Z9Y3</accession>
<comment type="caution">
    <text evidence="1">The sequence shown here is derived from an EMBL/GenBank/DDBJ whole genome shotgun (WGS) entry which is preliminary data.</text>
</comment>
<gene>
    <name evidence="1" type="ORF">NKI36_30730</name>
</gene>
<dbReference type="EMBL" id="JAMYQB010000050">
    <property type="protein sequence ID" value="MER9408356.1"/>
    <property type="molecule type" value="Genomic_DNA"/>
</dbReference>
<evidence type="ECO:0000313" key="1">
    <source>
        <dbReference type="EMBL" id="MER9408356.1"/>
    </source>
</evidence>
<evidence type="ECO:0000313" key="2">
    <source>
        <dbReference type="Proteomes" id="UP001433071"/>
    </source>
</evidence>
<sequence>DAKFPEDINRLNDGAQCHRTTKLGTCRCTSGEAFSGLGKERTAWHRDSNRNPALCYHLENTAGVLTEKQASFDMNHVKAGIAESGTTEMVHGKGGGGLNDRVERVTKPTPHSVTWKQIIVDIGRSKEVRRLRRWCVLHKRFRTHGLS</sequence>
<reference evidence="1 2" key="1">
    <citation type="journal article" date="2024" name="Proc. Natl. Acad. Sci. U.S.A.">
        <title>The evolutionary genomics of adaptation to stress in wild rhizobium bacteria.</title>
        <authorList>
            <person name="Kehlet-Delgado H."/>
            <person name="Montoya A.P."/>
            <person name="Jensen K.T."/>
            <person name="Wendlandt C.E."/>
            <person name="Dexheimer C."/>
            <person name="Roberts M."/>
            <person name="Torres Martinez L."/>
            <person name="Friesen M.L."/>
            <person name="Griffitts J.S."/>
            <person name="Porter S.S."/>
        </authorList>
    </citation>
    <scope>NUCLEOTIDE SEQUENCE [LARGE SCALE GENOMIC DNA]</scope>
    <source>
        <strain evidence="1 2">M0641</strain>
    </source>
</reference>